<dbReference type="Proteomes" id="UP000433876">
    <property type="component" value="Unassembled WGS sequence"/>
</dbReference>
<organism evidence="4 5">
    <name type="scientific">Sordaria macrospora</name>
    <dbReference type="NCBI Taxonomy" id="5147"/>
    <lineage>
        <taxon>Eukaryota</taxon>
        <taxon>Fungi</taxon>
        <taxon>Dikarya</taxon>
        <taxon>Ascomycota</taxon>
        <taxon>Pezizomycotina</taxon>
        <taxon>Sordariomycetes</taxon>
        <taxon>Sordariomycetidae</taxon>
        <taxon>Sordariales</taxon>
        <taxon>Sordariaceae</taxon>
        <taxon>Sordaria</taxon>
    </lineage>
</organism>
<proteinExistence type="predicted"/>
<dbReference type="InterPro" id="IPR050745">
    <property type="entry name" value="Multifunctional_regulatory"/>
</dbReference>
<accession>A0A8S9A0J1</accession>
<dbReference type="PROSITE" id="PS50088">
    <property type="entry name" value="ANK_REPEAT"/>
    <property type="match status" value="1"/>
</dbReference>
<comment type="caution">
    <text evidence="4">The sequence shown here is derived from an EMBL/GenBank/DDBJ whole genome shotgun (WGS) entry which is preliminary data.</text>
</comment>
<dbReference type="InterPro" id="IPR002110">
    <property type="entry name" value="Ankyrin_rpt"/>
</dbReference>
<dbReference type="PANTHER" id="PTHR24189">
    <property type="entry name" value="MYOTROPHIN"/>
    <property type="match status" value="1"/>
</dbReference>
<dbReference type="Pfam" id="PF00023">
    <property type="entry name" value="Ank"/>
    <property type="match status" value="1"/>
</dbReference>
<evidence type="ECO:0000313" key="5">
    <source>
        <dbReference type="Proteomes" id="UP000433876"/>
    </source>
</evidence>
<evidence type="ECO:0000313" key="4">
    <source>
        <dbReference type="EMBL" id="KAA8634361.1"/>
    </source>
</evidence>
<evidence type="ECO:0008006" key="6">
    <source>
        <dbReference type="Google" id="ProtNLM"/>
    </source>
</evidence>
<dbReference type="InterPro" id="IPR036047">
    <property type="entry name" value="F-box-like_dom_sf"/>
</dbReference>
<dbReference type="PROSITE" id="PS50297">
    <property type="entry name" value="ANK_REP_REGION"/>
    <property type="match status" value="1"/>
</dbReference>
<evidence type="ECO:0000256" key="2">
    <source>
        <dbReference type="ARBA" id="ARBA00023043"/>
    </source>
</evidence>
<feature type="repeat" description="ANK" evidence="3">
    <location>
        <begin position="111"/>
        <end position="143"/>
    </location>
</feature>
<dbReference type="AlphaFoldDB" id="A0A8S9A0J1"/>
<dbReference type="SUPFAM" id="SSF48403">
    <property type="entry name" value="Ankyrin repeat"/>
    <property type="match status" value="1"/>
</dbReference>
<dbReference type="SUPFAM" id="SSF81383">
    <property type="entry name" value="F-box domain"/>
    <property type="match status" value="1"/>
</dbReference>
<evidence type="ECO:0000256" key="1">
    <source>
        <dbReference type="ARBA" id="ARBA00022737"/>
    </source>
</evidence>
<name>A0A8S9A0J1_SORMA</name>
<dbReference type="Gene3D" id="1.25.40.20">
    <property type="entry name" value="Ankyrin repeat-containing domain"/>
    <property type="match status" value="2"/>
</dbReference>
<reference evidence="4 5" key="1">
    <citation type="submission" date="2017-07" db="EMBL/GenBank/DDBJ databases">
        <title>Genome sequence of the Sordaria macrospora wild type strain R19027.</title>
        <authorList>
            <person name="Nowrousian M."/>
            <person name="Teichert I."/>
            <person name="Kueck U."/>
        </authorList>
    </citation>
    <scope>NUCLEOTIDE SEQUENCE [LARGE SCALE GENOMIC DNA]</scope>
    <source>
        <strain evidence="4 5">R19027</strain>
        <tissue evidence="4">Mycelium</tissue>
    </source>
</reference>
<dbReference type="SMART" id="SM00248">
    <property type="entry name" value="ANK"/>
    <property type="match status" value="4"/>
</dbReference>
<protein>
    <recommendedName>
        <fullName evidence="6">Ankyrin repeat protein</fullName>
    </recommendedName>
</protein>
<gene>
    <name evidence="4" type="ORF">SMACR_03164</name>
</gene>
<dbReference type="VEuPathDB" id="FungiDB:SMAC_03164"/>
<evidence type="ECO:0000256" key="3">
    <source>
        <dbReference type="PROSITE-ProRule" id="PRU00023"/>
    </source>
</evidence>
<dbReference type="Pfam" id="PF13606">
    <property type="entry name" value="Ank_3"/>
    <property type="match status" value="1"/>
</dbReference>
<keyword evidence="1" id="KW-0677">Repeat</keyword>
<sequence>MKSLLGVFPVETVDNIVKYLPTRDANNFARTCWAAYWRADPHVWKDNVPTSTKPGPITWGVVTRQMKVIKKAVEAGADVDAPDWLACFHIPERCDNGPDEWSLARAASHNANGSPLHFAAMTNNCEAAQYLLQKGATLHDTNPELDNWALNMCSCHWVDETWHWPRDDSDADSEEEEELVKHHQDYFTLPLHTAVCHKSPEVAKLFLEHGASVYLHGSYRHAVEAAARANATYPYNDFLHILVRKGTDYLAMIDLIAQCPDIDIDGMEYGYATPIQNACSTPHNAAVIAKLAKLGAMETWNVYSQDWMHCCIRSGMYDNTLALLKAGLEVLNPEVRSVIGSDTALLFADAVEFEAGMEESHVKHVKSIIRMLVQDYGLKLNAPLFDHPTNKDTPLEYLIGGNCPRPEYLFQSLVDLGARLDLRNRKGHNLLVRYLWMEQSVTKTPQTPPNKGVRKGVEARYFVSRSIIRPQTIRALIEAYKWANIRLDDEYTWGKVDLKLSWILEIRFPEWGEIPFPGWKAPEGFENNRALWKNLDEYLVYSGVLEFD</sequence>
<keyword evidence="2 3" id="KW-0040">ANK repeat</keyword>
<dbReference type="InterPro" id="IPR036770">
    <property type="entry name" value="Ankyrin_rpt-contain_sf"/>
</dbReference>
<dbReference type="EMBL" id="NMPR01000023">
    <property type="protein sequence ID" value="KAA8634361.1"/>
    <property type="molecule type" value="Genomic_DNA"/>
</dbReference>